<comment type="caution">
    <text evidence="3">The sequence shown here is derived from an EMBL/GenBank/DDBJ whole genome shotgun (WGS) entry which is preliminary data.</text>
</comment>
<dbReference type="InterPro" id="IPR012337">
    <property type="entry name" value="RNaseH-like_sf"/>
</dbReference>
<dbReference type="GO" id="GO:0046983">
    <property type="term" value="F:protein dimerization activity"/>
    <property type="evidence" value="ECO:0007669"/>
    <property type="project" value="InterPro"/>
</dbReference>
<protein>
    <recommendedName>
        <fullName evidence="2">TTF-type domain-containing protein</fullName>
    </recommendedName>
</protein>
<dbReference type="EMBL" id="CAJNOO010007572">
    <property type="protein sequence ID" value="CAF1470641.1"/>
    <property type="molecule type" value="Genomic_DNA"/>
</dbReference>
<dbReference type="Proteomes" id="UP000663882">
    <property type="component" value="Unassembled WGS sequence"/>
</dbReference>
<dbReference type="Pfam" id="PF05699">
    <property type="entry name" value="Dimer_Tnp_hAT"/>
    <property type="match status" value="1"/>
</dbReference>
<gene>
    <name evidence="4" type="ORF">OTI717_LOCUS35142</name>
    <name evidence="3" type="ORF">RFH988_LOCUS37529</name>
</gene>
<evidence type="ECO:0000313" key="3">
    <source>
        <dbReference type="EMBL" id="CAF1470641.1"/>
    </source>
</evidence>
<feature type="region of interest" description="Disordered" evidence="1">
    <location>
        <begin position="65"/>
        <end position="120"/>
    </location>
</feature>
<evidence type="ECO:0000256" key="1">
    <source>
        <dbReference type="SAM" id="MobiDB-lite"/>
    </source>
</evidence>
<evidence type="ECO:0000313" key="5">
    <source>
        <dbReference type="Proteomes" id="UP000663882"/>
    </source>
</evidence>
<proteinExistence type="predicted"/>
<feature type="compositionally biased region" description="Low complexity" evidence="1">
    <location>
        <begin position="87"/>
        <end position="100"/>
    </location>
</feature>
<dbReference type="InterPro" id="IPR025398">
    <property type="entry name" value="DUF4371"/>
</dbReference>
<reference evidence="3" key="1">
    <citation type="submission" date="2021-02" db="EMBL/GenBank/DDBJ databases">
        <authorList>
            <person name="Nowell W R."/>
        </authorList>
    </citation>
    <scope>NUCLEOTIDE SEQUENCE</scope>
</reference>
<dbReference type="AlphaFoldDB" id="A0A815R2H1"/>
<dbReference type="Pfam" id="PF14291">
    <property type="entry name" value="DUF4371"/>
    <property type="match status" value="1"/>
</dbReference>
<evidence type="ECO:0000259" key="2">
    <source>
        <dbReference type="SMART" id="SM00597"/>
    </source>
</evidence>
<evidence type="ECO:0000313" key="4">
    <source>
        <dbReference type="EMBL" id="CAF4127932.1"/>
    </source>
</evidence>
<accession>A0A815R2H1</accession>
<feature type="region of interest" description="Disordered" evidence="1">
    <location>
        <begin position="1"/>
        <end position="33"/>
    </location>
</feature>
<dbReference type="EMBL" id="CAJOAX010013266">
    <property type="protein sequence ID" value="CAF4127932.1"/>
    <property type="molecule type" value="Genomic_DNA"/>
</dbReference>
<dbReference type="OrthoDB" id="1739706at2759"/>
<sequence>MQREKLPVSNIKSYFPAKKQRTVSPPSASTSPATIVSTTIDTLTSPRPMTNSSLSVSSLIVSVSQSPSSSDQNLNSTAQENDEQCQSTSPRTTTSLTLPTDISRCKNEPPSQPILSSYKKNHDRRSFQSHWFKDRPWLEYSVIEDKAYCYYCRHYGTPQLIFKNQCNAFLNGFCNWKKALNSKYGFKLHESSESHLQAAVNYQQNLLRSNTQTSVIDLLDTGRSQQVKRNRDRISKIASAILLCAKQMIALRGHCENETSNNRGNLLEILSWSSQTDPTVKSIIDSANNATYLSHQVQNELIHIMANQVRRKIADKIAGHFYSLMADESKDISGNAQLSIVVRVVSSPTDVLSNKNEIIQEYFLGFVRLHQFDATTLADAIVQFLNSYQIDLKACIGMCFDGASVMGGCHAGVQAILRENFMPKGVYIHCFAHKLNLVIIDVSQVVTYCSEFYSIISKINMYFTASGVTSVYFKNAQELLQLDTTTKLKKWSDIRWDSRWSSIDAIINNYQAILKALNDLVDDGNARSVDANGLLIALKEPLFVVTLFVIHKILGHIKILSSQLQDISLDYGKARQLISSVIEQIKSYRDDNSFESLYSKVVQFCKENDIDISQKPRQRRQKKVPPRFNDCIVTSTTGHRDYVDNQEQYRTTIYYPLIDSVLIELNHRFSSETMELLSSISSLCPKNEKFLDFEILKPFALHLDINSDELQNELNVLRPFLKNKNLSDIKELYCELILFAQAFPNAVLMIQGAMTIPVTSATCERSFSKMKAIKTALRNIMSDERLSDLCVLSVERDFKIDFDNVVDDFSE</sequence>
<dbReference type="PANTHER" id="PTHR45749">
    <property type="match status" value="1"/>
</dbReference>
<organism evidence="3 5">
    <name type="scientific">Rotaria sordida</name>
    <dbReference type="NCBI Taxonomy" id="392033"/>
    <lineage>
        <taxon>Eukaryota</taxon>
        <taxon>Metazoa</taxon>
        <taxon>Spiralia</taxon>
        <taxon>Gnathifera</taxon>
        <taxon>Rotifera</taxon>
        <taxon>Eurotatoria</taxon>
        <taxon>Bdelloidea</taxon>
        <taxon>Philodinida</taxon>
        <taxon>Philodinidae</taxon>
        <taxon>Rotaria</taxon>
    </lineage>
</organism>
<dbReference type="InterPro" id="IPR006580">
    <property type="entry name" value="Znf_TTF"/>
</dbReference>
<feature type="compositionally biased region" description="Low complexity" evidence="1">
    <location>
        <begin position="65"/>
        <end position="76"/>
    </location>
</feature>
<dbReference type="PANTHER" id="PTHR45749:SF37">
    <property type="entry name" value="OS05G0311600 PROTEIN"/>
    <property type="match status" value="1"/>
</dbReference>
<dbReference type="SUPFAM" id="SSF53098">
    <property type="entry name" value="Ribonuclease H-like"/>
    <property type="match status" value="1"/>
</dbReference>
<dbReference type="SMART" id="SM00597">
    <property type="entry name" value="ZnF_TTF"/>
    <property type="match status" value="1"/>
</dbReference>
<feature type="domain" description="TTF-type" evidence="2">
    <location>
        <begin position="123"/>
        <end position="212"/>
    </location>
</feature>
<feature type="compositionally biased region" description="Low complexity" evidence="1">
    <location>
        <begin position="22"/>
        <end position="33"/>
    </location>
</feature>
<dbReference type="InterPro" id="IPR008906">
    <property type="entry name" value="HATC_C_dom"/>
</dbReference>
<name>A0A815R2H1_9BILA</name>
<dbReference type="Proteomes" id="UP000663823">
    <property type="component" value="Unassembled WGS sequence"/>
</dbReference>